<name>Q2G3P9_NOVAD</name>
<dbReference type="HOGENOM" id="CLU_037939_5_0_5"/>
<dbReference type="KEGG" id="nar:Saro_3089"/>
<dbReference type="SUPFAM" id="SSF46894">
    <property type="entry name" value="C-terminal effector domain of the bipartite response regulators"/>
    <property type="match status" value="1"/>
</dbReference>
<dbReference type="EMBL" id="CP000248">
    <property type="protein sequence ID" value="ABD27524.1"/>
    <property type="molecule type" value="Genomic_DNA"/>
</dbReference>
<keyword evidence="1" id="KW-0238">DNA-binding</keyword>
<feature type="domain" description="HTH luxR-type" evidence="2">
    <location>
        <begin position="335"/>
        <end position="400"/>
    </location>
</feature>
<protein>
    <submittedName>
        <fullName evidence="3">Transcriptional regulator, LuxR family</fullName>
    </submittedName>
</protein>
<dbReference type="SMART" id="SM00421">
    <property type="entry name" value="HTH_LUXR"/>
    <property type="match status" value="1"/>
</dbReference>
<dbReference type="InterPro" id="IPR000792">
    <property type="entry name" value="Tscrpt_reg_LuxR_C"/>
</dbReference>
<evidence type="ECO:0000256" key="1">
    <source>
        <dbReference type="ARBA" id="ARBA00023125"/>
    </source>
</evidence>
<organism evidence="3 4">
    <name type="scientific">Novosphingobium aromaticivorans (strain ATCC 700278 / DSM 12444 / CCUG 56034 / CIP 105152 / NBRC 16084 / F199)</name>
    <dbReference type="NCBI Taxonomy" id="279238"/>
    <lineage>
        <taxon>Bacteria</taxon>
        <taxon>Pseudomonadati</taxon>
        <taxon>Pseudomonadota</taxon>
        <taxon>Alphaproteobacteria</taxon>
        <taxon>Sphingomonadales</taxon>
        <taxon>Sphingomonadaceae</taxon>
        <taxon>Novosphingobium</taxon>
    </lineage>
</organism>
<reference evidence="4" key="1">
    <citation type="submission" date="2006-01" db="EMBL/GenBank/DDBJ databases">
        <title>Complete sequence of Novosphingobium aromaticivorans DSM 12444.</title>
        <authorList>
            <consortium name="US DOE Joint Genome Institute"/>
            <person name="Copeland A."/>
            <person name="Lucas S."/>
            <person name="Lapidus A."/>
            <person name="Barry K."/>
            <person name="Detter J.C."/>
            <person name="Glavina T."/>
            <person name="Hammon N."/>
            <person name="Israni S."/>
            <person name="Pitluck S."/>
            <person name="Chain P."/>
            <person name="Malfatti S."/>
            <person name="Shin M."/>
            <person name="Vergez L."/>
            <person name="Schmutz J."/>
            <person name="Larimer F."/>
            <person name="Land M."/>
            <person name="Kyrpides N."/>
            <person name="Ivanova N."/>
            <person name="Fredrickson J."/>
            <person name="Balkwill D."/>
            <person name="Romine M.F."/>
            <person name="Richardson P."/>
        </authorList>
    </citation>
    <scope>NUCLEOTIDE SEQUENCE [LARGE SCALE GENOMIC DNA]</scope>
    <source>
        <strain evidence="4">ATCC 700278 / DSM 12444 / CCUG 56034 / CIP 105152 / NBRC 16084 / F199</strain>
    </source>
</reference>
<dbReference type="Proteomes" id="UP000009134">
    <property type="component" value="Chromosome"/>
</dbReference>
<dbReference type="GO" id="GO:0003677">
    <property type="term" value="F:DNA binding"/>
    <property type="evidence" value="ECO:0007669"/>
    <property type="project" value="UniProtKB-KW"/>
</dbReference>
<dbReference type="AlphaFoldDB" id="Q2G3P9"/>
<dbReference type="PROSITE" id="PS50043">
    <property type="entry name" value="HTH_LUXR_2"/>
    <property type="match status" value="1"/>
</dbReference>
<dbReference type="Pfam" id="PF00196">
    <property type="entry name" value="GerE"/>
    <property type="match status" value="1"/>
</dbReference>
<keyword evidence="4" id="KW-1185">Reference proteome</keyword>
<dbReference type="PANTHER" id="PTHR43214">
    <property type="entry name" value="TWO-COMPONENT RESPONSE REGULATOR"/>
    <property type="match status" value="1"/>
</dbReference>
<evidence type="ECO:0000313" key="3">
    <source>
        <dbReference type="EMBL" id="ABD27524.1"/>
    </source>
</evidence>
<dbReference type="InterPro" id="IPR039420">
    <property type="entry name" value="WalR-like"/>
</dbReference>
<evidence type="ECO:0000259" key="2">
    <source>
        <dbReference type="PROSITE" id="PS50043"/>
    </source>
</evidence>
<dbReference type="GO" id="GO:0006355">
    <property type="term" value="P:regulation of DNA-templated transcription"/>
    <property type="evidence" value="ECO:0007669"/>
    <property type="project" value="InterPro"/>
</dbReference>
<dbReference type="Gene3D" id="1.10.10.10">
    <property type="entry name" value="Winged helix-like DNA-binding domain superfamily/Winged helix DNA-binding domain"/>
    <property type="match status" value="1"/>
</dbReference>
<dbReference type="eggNOG" id="COG2771">
    <property type="taxonomic scope" value="Bacteria"/>
</dbReference>
<proteinExistence type="predicted"/>
<evidence type="ECO:0000313" key="4">
    <source>
        <dbReference type="Proteomes" id="UP000009134"/>
    </source>
</evidence>
<dbReference type="InterPro" id="IPR036388">
    <property type="entry name" value="WH-like_DNA-bd_sf"/>
</dbReference>
<accession>Q2G3P9</accession>
<sequence length="416" mass="45399">MVERHLRFPALLSCRNGQAGQHAYCLPGNFRETTHDLMSDLPLLSGRPLPDDVEDLADLLFSGLAERPLWSSFLIRIARRLKADAAAFVISSRGHKATDSAVLVPDGQEAEPFARLIELETFADVDFDRPQILVGRNENCPAGEHVVLRLRFDGDRSVWMICSTQASGAAMLVADWQEVLLALLPLLQRVVRLYLAIGESERQRRIAEYVLETSGVGVILVDSAGSVVTVNAAAEAIMAQTHVLHIHGGQLHAQRQTDQQLLLRHIREKSEQQSANDAVPGCYAAFALLRDDHPLPVTVMVRPGPPFGPVSAPLRRTATVILRDPARRLGLASPDLEQLFGLSPAEARLAQLLADGLSTEEAALQLGVSRNTVRSQLQAVFAKTGTNRQGDLVRLLLSSAATLTQRSGEVPSTTRR</sequence>
<dbReference type="STRING" id="279238.Saro_3089"/>
<gene>
    <name evidence="3" type="ordered locus">Saro_3089</name>
</gene>
<dbReference type="PRINTS" id="PR00038">
    <property type="entry name" value="HTHLUXR"/>
</dbReference>
<dbReference type="InterPro" id="IPR016032">
    <property type="entry name" value="Sig_transdc_resp-reg_C-effctor"/>
</dbReference>